<sequence>MDGSLFSHPVVEQPAPEALSTPQHTRYGGLFLQPFYTPGSVADEEFEPAPQQRSRKAHDPSGRRGRR</sequence>
<evidence type="ECO:0000313" key="2">
    <source>
        <dbReference type="EMBL" id="MEA5360479.1"/>
    </source>
</evidence>
<feature type="region of interest" description="Disordered" evidence="1">
    <location>
        <begin position="1"/>
        <end position="67"/>
    </location>
</feature>
<comment type="caution">
    <text evidence="2">The sequence shown here is derived from an EMBL/GenBank/DDBJ whole genome shotgun (WGS) entry which is preliminary data.</text>
</comment>
<accession>A0ABU5R3S0</accession>
<evidence type="ECO:0000256" key="1">
    <source>
        <dbReference type="SAM" id="MobiDB-lite"/>
    </source>
</evidence>
<proteinExistence type="predicted"/>
<reference evidence="2 3" key="1">
    <citation type="submission" date="2023-12" db="EMBL/GenBank/DDBJ databases">
        <title>Amycolatopsis sp. V23-08.</title>
        <authorList>
            <person name="Somphong A."/>
        </authorList>
    </citation>
    <scope>NUCLEOTIDE SEQUENCE [LARGE SCALE GENOMIC DNA]</scope>
    <source>
        <strain evidence="2 3">V23-08</strain>
    </source>
</reference>
<dbReference type="EMBL" id="JAYFSI010000002">
    <property type="protein sequence ID" value="MEA5360479.1"/>
    <property type="molecule type" value="Genomic_DNA"/>
</dbReference>
<dbReference type="RefSeq" id="WP_323326661.1">
    <property type="nucleotide sequence ID" value="NZ_JAYFSI010000002.1"/>
</dbReference>
<evidence type="ECO:0000313" key="3">
    <source>
        <dbReference type="Proteomes" id="UP001304298"/>
    </source>
</evidence>
<organism evidence="2 3">
    <name type="scientific">Amycolatopsis heterodermiae</name>
    <dbReference type="NCBI Taxonomy" id="3110235"/>
    <lineage>
        <taxon>Bacteria</taxon>
        <taxon>Bacillati</taxon>
        <taxon>Actinomycetota</taxon>
        <taxon>Actinomycetes</taxon>
        <taxon>Pseudonocardiales</taxon>
        <taxon>Pseudonocardiaceae</taxon>
        <taxon>Amycolatopsis</taxon>
    </lineage>
</organism>
<name>A0ABU5R3S0_9PSEU</name>
<feature type="compositionally biased region" description="Basic and acidic residues" evidence="1">
    <location>
        <begin position="57"/>
        <end position="67"/>
    </location>
</feature>
<protein>
    <submittedName>
        <fullName evidence="2">Uncharacterized protein</fullName>
    </submittedName>
</protein>
<keyword evidence="3" id="KW-1185">Reference proteome</keyword>
<dbReference type="Proteomes" id="UP001304298">
    <property type="component" value="Unassembled WGS sequence"/>
</dbReference>
<gene>
    <name evidence="2" type="ORF">VA596_13110</name>
</gene>